<protein>
    <submittedName>
        <fullName evidence="2">Uncharacterized protein</fullName>
    </submittedName>
</protein>
<feature type="signal peptide" evidence="1">
    <location>
        <begin position="1"/>
        <end position="20"/>
    </location>
</feature>
<dbReference type="EMBL" id="CP000473">
    <property type="protein sequence ID" value="ABJ87683.1"/>
    <property type="molecule type" value="Genomic_DNA"/>
</dbReference>
<feature type="chain" id="PRO_5004163269" evidence="1">
    <location>
        <begin position="21"/>
        <end position="170"/>
    </location>
</feature>
<name>Q01RN7_SOLUE</name>
<dbReference type="STRING" id="234267.Acid_6763"/>
<evidence type="ECO:0000313" key="2">
    <source>
        <dbReference type="EMBL" id="ABJ87683.1"/>
    </source>
</evidence>
<reference evidence="2" key="1">
    <citation type="submission" date="2006-10" db="EMBL/GenBank/DDBJ databases">
        <title>Complete sequence of Solibacter usitatus Ellin6076.</title>
        <authorList>
            <consortium name="US DOE Joint Genome Institute"/>
            <person name="Copeland A."/>
            <person name="Lucas S."/>
            <person name="Lapidus A."/>
            <person name="Barry K."/>
            <person name="Detter J.C."/>
            <person name="Glavina del Rio T."/>
            <person name="Hammon N."/>
            <person name="Israni S."/>
            <person name="Dalin E."/>
            <person name="Tice H."/>
            <person name="Pitluck S."/>
            <person name="Thompson L.S."/>
            <person name="Brettin T."/>
            <person name="Bruce D."/>
            <person name="Han C."/>
            <person name="Tapia R."/>
            <person name="Gilna P."/>
            <person name="Schmutz J."/>
            <person name="Larimer F."/>
            <person name="Land M."/>
            <person name="Hauser L."/>
            <person name="Kyrpides N."/>
            <person name="Mikhailova N."/>
            <person name="Janssen P.H."/>
            <person name="Kuske C.R."/>
            <person name="Richardson P."/>
        </authorList>
    </citation>
    <scope>NUCLEOTIDE SEQUENCE</scope>
    <source>
        <strain evidence="2">Ellin6076</strain>
    </source>
</reference>
<dbReference type="InParanoid" id="Q01RN7"/>
<organism evidence="2">
    <name type="scientific">Solibacter usitatus (strain Ellin6076)</name>
    <dbReference type="NCBI Taxonomy" id="234267"/>
    <lineage>
        <taxon>Bacteria</taxon>
        <taxon>Pseudomonadati</taxon>
        <taxon>Acidobacteriota</taxon>
        <taxon>Terriglobia</taxon>
        <taxon>Bryobacterales</taxon>
        <taxon>Solibacteraceae</taxon>
        <taxon>Candidatus Solibacter</taxon>
    </lineage>
</organism>
<proteinExistence type="predicted"/>
<evidence type="ECO:0000256" key="1">
    <source>
        <dbReference type="SAM" id="SignalP"/>
    </source>
</evidence>
<sequence length="170" mass="18038" precursor="true">MTGSVFLIALALFLLASAGAAPLSVSQIVAAQDQYLGQKIQVAGTIRIIPRYSRLPCPGNVQPCNPITSVTVFLQDQNDSAKQLLVYQGGEPYKCTYDIQGNFKCPPFTQNASVTLEGVYSKGKEPAGIMGSASPAAGGTPPQVTSFKDFYYFDVAVAARPAQPASRKTK</sequence>
<dbReference type="AlphaFoldDB" id="Q01RN7"/>
<dbReference type="HOGENOM" id="CLU_1569685_0_0_0"/>
<dbReference type="KEGG" id="sus:Acid_6763"/>
<keyword evidence="1" id="KW-0732">Signal</keyword>
<accession>Q01RN7</accession>
<gene>
    <name evidence="2" type="ordered locus">Acid_6763</name>
</gene>